<comment type="subcellular location">
    <subcellularLocation>
        <location evidence="4">Secreted</location>
    </subcellularLocation>
</comment>
<keyword evidence="4" id="KW-0624">Polysaccharide degradation</keyword>
<dbReference type="SUPFAM" id="SSF51126">
    <property type="entry name" value="Pectin lyase-like"/>
    <property type="match status" value="1"/>
</dbReference>
<dbReference type="InterPro" id="IPR012334">
    <property type="entry name" value="Pectin_lyas_fold"/>
</dbReference>
<gene>
    <name evidence="8" type="ORF">B0T11DRAFT_321158</name>
</gene>
<evidence type="ECO:0000313" key="9">
    <source>
        <dbReference type="Proteomes" id="UP000813385"/>
    </source>
</evidence>
<feature type="compositionally biased region" description="Pro residues" evidence="5">
    <location>
        <begin position="69"/>
        <end position="88"/>
    </location>
</feature>
<dbReference type="InterPro" id="IPR011050">
    <property type="entry name" value="Pectin_lyase_fold/virulence"/>
</dbReference>
<dbReference type="SMART" id="SM00656">
    <property type="entry name" value="Amb_all"/>
    <property type="match status" value="1"/>
</dbReference>
<dbReference type="Proteomes" id="UP000813385">
    <property type="component" value="Unassembled WGS sequence"/>
</dbReference>
<evidence type="ECO:0000256" key="6">
    <source>
        <dbReference type="SAM" id="SignalP"/>
    </source>
</evidence>
<sequence>MKANISSVALILGFAWSTTAASLTPRQSCSPAWGQCGGTGWTGSTCCASGSSCVRQNEWYSQCIQGATSPPPTSPPPASPPPASPPPASSCGTVAADGFASQNGGTTGGNGGTVVTVTNQADLERYAGAAGRYVIRVQGRITISPLGTEVRVANDKTIVGVGSTGEIRAGGFRLQGTRNIIIRNLRIGNSPTTGDNDFDGIQADGASNVWIDHCLFENAGDGLVDLRADTTFWTVSNNIFRNHDKTFGIGWTTNVVARGTLHSNFFDGTNQRNPSADNLAQCHMYNNYVYGVTSYGHYARGATNALVENVFFENSRNPLTRDSAAVLNASGNVYKSCTGTVAANSGTSFRPPYAYTLRNANDVPAYVRANAGPQASICS</sequence>
<reference evidence="8" key="1">
    <citation type="journal article" date="2021" name="Nat. Commun.">
        <title>Genetic determinants of endophytism in the Arabidopsis root mycobiome.</title>
        <authorList>
            <person name="Mesny F."/>
            <person name="Miyauchi S."/>
            <person name="Thiergart T."/>
            <person name="Pickel B."/>
            <person name="Atanasova L."/>
            <person name="Karlsson M."/>
            <person name="Huettel B."/>
            <person name="Barry K.W."/>
            <person name="Haridas S."/>
            <person name="Chen C."/>
            <person name="Bauer D."/>
            <person name="Andreopoulos W."/>
            <person name="Pangilinan J."/>
            <person name="LaButti K."/>
            <person name="Riley R."/>
            <person name="Lipzen A."/>
            <person name="Clum A."/>
            <person name="Drula E."/>
            <person name="Henrissat B."/>
            <person name="Kohler A."/>
            <person name="Grigoriev I.V."/>
            <person name="Martin F.M."/>
            <person name="Hacquard S."/>
        </authorList>
    </citation>
    <scope>NUCLEOTIDE SEQUENCE</scope>
    <source>
        <strain evidence="8">MPI-CAGE-AT-0016</strain>
    </source>
</reference>
<evidence type="ECO:0000256" key="5">
    <source>
        <dbReference type="SAM" id="MobiDB-lite"/>
    </source>
</evidence>
<dbReference type="SMART" id="SM00236">
    <property type="entry name" value="fCBD"/>
    <property type="match status" value="1"/>
</dbReference>
<keyword evidence="3 4" id="KW-0456">Lyase</keyword>
<dbReference type="Gene3D" id="2.160.20.10">
    <property type="entry name" value="Single-stranded right-handed beta-helix, Pectin lyase-like"/>
    <property type="match status" value="1"/>
</dbReference>
<dbReference type="InterPro" id="IPR045032">
    <property type="entry name" value="PEL"/>
</dbReference>
<accession>A0A8K0T762</accession>
<keyword evidence="4" id="KW-0964">Secreted</keyword>
<feature type="chain" id="PRO_5035429006" evidence="6">
    <location>
        <begin position="21"/>
        <end position="379"/>
    </location>
</feature>
<dbReference type="Pfam" id="PF00734">
    <property type="entry name" value="CBM_1"/>
    <property type="match status" value="1"/>
</dbReference>
<evidence type="ECO:0000256" key="2">
    <source>
        <dbReference type="ARBA" id="ARBA00022729"/>
    </source>
</evidence>
<feature type="signal peptide" evidence="6">
    <location>
        <begin position="1"/>
        <end position="20"/>
    </location>
</feature>
<dbReference type="GO" id="GO:0030248">
    <property type="term" value="F:cellulose binding"/>
    <property type="evidence" value="ECO:0007669"/>
    <property type="project" value="InterPro"/>
</dbReference>
<dbReference type="GO" id="GO:0030570">
    <property type="term" value="F:pectate lyase activity"/>
    <property type="evidence" value="ECO:0007669"/>
    <property type="project" value="InterPro"/>
</dbReference>
<keyword evidence="4" id="KW-0119">Carbohydrate metabolism</keyword>
<evidence type="ECO:0000259" key="7">
    <source>
        <dbReference type="PROSITE" id="PS51164"/>
    </source>
</evidence>
<evidence type="ECO:0000313" key="8">
    <source>
        <dbReference type="EMBL" id="KAH7354432.1"/>
    </source>
</evidence>
<dbReference type="InterPro" id="IPR002022">
    <property type="entry name" value="Pec_lyase"/>
</dbReference>
<feature type="region of interest" description="Disordered" evidence="5">
    <location>
        <begin position="64"/>
        <end position="112"/>
    </location>
</feature>
<dbReference type="PANTHER" id="PTHR31683:SF18">
    <property type="entry name" value="PECTATE LYASE 21-RELATED"/>
    <property type="match status" value="1"/>
</dbReference>
<name>A0A8K0T762_9PEZI</name>
<dbReference type="PROSITE" id="PS51164">
    <property type="entry name" value="CBM1_2"/>
    <property type="match status" value="1"/>
</dbReference>
<feature type="domain" description="CBM1" evidence="7">
    <location>
        <begin position="28"/>
        <end position="64"/>
    </location>
</feature>
<comment type="similarity">
    <text evidence="1 4">Belongs to the polysaccharide lyase 1 family.</text>
</comment>
<proteinExistence type="inferred from homology"/>
<dbReference type="GO" id="GO:0000272">
    <property type="term" value="P:polysaccharide catabolic process"/>
    <property type="evidence" value="ECO:0007669"/>
    <property type="project" value="UniProtKB-KW"/>
</dbReference>
<dbReference type="GO" id="GO:0005576">
    <property type="term" value="C:extracellular region"/>
    <property type="evidence" value="ECO:0007669"/>
    <property type="project" value="UniProtKB-SubCell"/>
</dbReference>
<evidence type="ECO:0000256" key="3">
    <source>
        <dbReference type="ARBA" id="ARBA00023239"/>
    </source>
</evidence>
<evidence type="ECO:0000256" key="1">
    <source>
        <dbReference type="ARBA" id="ARBA00010980"/>
    </source>
</evidence>
<dbReference type="OrthoDB" id="2019149at2759"/>
<dbReference type="PANTHER" id="PTHR31683">
    <property type="entry name" value="PECTATE LYASE 18-RELATED"/>
    <property type="match status" value="1"/>
</dbReference>
<dbReference type="Pfam" id="PF00544">
    <property type="entry name" value="Pectate_lyase_4"/>
    <property type="match status" value="1"/>
</dbReference>
<comment type="caution">
    <text evidence="8">The sequence shown here is derived from an EMBL/GenBank/DDBJ whole genome shotgun (WGS) entry which is preliminary data.</text>
</comment>
<dbReference type="AlphaFoldDB" id="A0A8K0T762"/>
<dbReference type="InterPro" id="IPR035971">
    <property type="entry name" value="CBD_sf"/>
</dbReference>
<protein>
    <submittedName>
        <fullName evidence="8">Pectin lyase fold/virulence factor</fullName>
    </submittedName>
</protein>
<evidence type="ECO:0000256" key="4">
    <source>
        <dbReference type="RuleBase" id="RU361173"/>
    </source>
</evidence>
<dbReference type="PROSITE" id="PS00562">
    <property type="entry name" value="CBM1_1"/>
    <property type="match status" value="1"/>
</dbReference>
<dbReference type="InterPro" id="IPR000254">
    <property type="entry name" value="CBD"/>
</dbReference>
<organism evidence="8 9">
    <name type="scientific">Plectosphaerella cucumerina</name>
    <dbReference type="NCBI Taxonomy" id="40658"/>
    <lineage>
        <taxon>Eukaryota</taxon>
        <taxon>Fungi</taxon>
        <taxon>Dikarya</taxon>
        <taxon>Ascomycota</taxon>
        <taxon>Pezizomycotina</taxon>
        <taxon>Sordariomycetes</taxon>
        <taxon>Hypocreomycetidae</taxon>
        <taxon>Glomerellales</taxon>
        <taxon>Plectosphaerellaceae</taxon>
        <taxon>Plectosphaerella</taxon>
    </lineage>
</organism>
<dbReference type="SUPFAM" id="SSF57180">
    <property type="entry name" value="Cellulose-binding domain"/>
    <property type="match status" value="1"/>
</dbReference>
<dbReference type="EMBL" id="JAGPXD010000005">
    <property type="protein sequence ID" value="KAH7354432.1"/>
    <property type="molecule type" value="Genomic_DNA"/>
</dbReference>
<keyword evidence="9" id="KW-1185">Reference proteome</keyword>
<keyword evidence="2 6" id="KW-0732">Signal</keyword>